<protein>
    <submittedName>
        <fullName evidence="1">Uncharacterized protein</fullName>
    </submittedName>
</protein>
<name>A0AAD9H6X6_9PEZI</name>
<sequence>MDGLRQRNGSLCAGRDEGLIRQHGNGWCGDTLANGLEAVGVQAKFKGIVEKFVNRCRGRRVRPMRCNAVSTPVPLLGAHSPASKAVYLLELECYLAGEDLNRPRSMGMEGGSGYVSGLSSVTGQNATTATEANVNAHQQRATWTIPKHDEIFGAS</sequence>
<proteinExistence type="predicted"/>
<comment type="caution">
    <text evidence="1">The sequence shown here is derived from an EMBL/GenBank/DDBJ whole genome shotgun (WGS) entry which is preliminary data.</text>
</comment>
<evidence type="ECO:0000313" key="1">
    <source>
        <dbReference type="EMBL" id="KAK2023596.1"/>
    </source>
</evidence>
<dbReference type="EMBL" id="MU842994">
    <property type="protein sequence ID" value="KAK2023596.1"/>
    <property type="molecule type" value="Genomic_DNA"/>
</dbReference>
<reference evidence="1" key="1">
    <citation type="submission" date="2021-06" db="EMBL/GenBank/DDBJ databases">
        <title>Comparative genomics, transcriptomics and evolutionary studies reveal genomic signatures of adaptation to plant cell wall in hemibiotrophic fungi.</title>
        <authorList>
            <consortium name="DOE Joint Genome Institute"/>
            <person name="Baroncelli R."/>
            <person name="Diaz J.F."/>
            <person name="Benocci T."/>
            <person name="Peng M."/>
            <person name="Battaglia E."/>
            <person name="Haridas S."/>
            <person name="Andreopoulos W."/>
            <person name="Labutti K."/>
            <person name="Pangilinan J."/>
            <person name="Floch G.L."/>
            <person name="Makela M.R."/>
            <person name="Henrissat B."/>
            <person name="Grigoriev I.V."/>
            <person name="Crouch J.A."/>
            <person name="De Vries R.P."/>
            <person name="Sukno S.A."/>
            <person name="Thon M.R."/>
        </authorList>
    </citation>
    <scope>NUCLEOTIDE SEQUENCE</scope>
    <source>
        <strain evidence="1">MAFF235873</strain>
    </source>
</reference>
<organism evidence="1 2">
    <name type="scientific">Colletotrichum zoysiae</name>
    <dbReference type="NCBI Taxonomy" id="1216348"/>
    <lineage>
        <taxon>Eukaryota</taxon>
        <taxon>Fungi</taxon>
        <taxon>Dikarya</taxon>
        <taxon>Ascomycota</taxon>
        <taxon>Pezizomycotina</taxon>
        <taxon>Sordariomycetes</taxon>
        <taxon>Hypocreomycetidae</taxon>
        <taxon>Glomerellales</taxon>
        <taxon>Glomerellaceae</taxon>
        <taxon>Colletotrichum</taxon>
        <taxon>Colletotrichum graminicola species complex</taxon>
    </lineage>
</organism>
<dbReference type="AlphaFoldDB" id="A0AAD9H6X6"/>
<gene>
    <name evidence="1" type="ORF">LX32DRAFT_135135</name>
</gene>
<accession>A0AAD9H6X6</accession>
<keyword evidence="2" id="KW-1185">Reference proteome</keyword>
<evidence type="ECO:0000313" key="2">
    <source>
        <dbReference type="Proteomes" id="UP001232148"/>
    </source>
</evidence>
<dbReference type="Proteomes" id="UP001232148">
    <property type="component" value="Unassembled WGS sequence"/>
</dbReference>